<evidence type="ECO:0000256" key="7">
    <source>
        <dbReference type="ARBA" id="ARBA00022741"/>
    </source>
</evidence>
<sequence length="310" mass="34626">MRIGVKLALSLVIPLVLVAAVIGYLYWQQSRAFLRTEFAREGRAIAMVVSVAAEDYLRDQKLEDLRQLAERVKGYERVQGLRLFDAAGRLTYQSNTLDPYPFQHVQALKQVLQDRMPRETRRMIGAQPAVGYIFPLVAPAGNLLGAVQVVQLESFMKEDASQALRFILILSLAMVVSTVLIVLLVTRASISRPIQDLVERFRQVGAREPPAWVQVRGDDELSRLASEFNGMCERLDAARRSLLEEQDERRIMEARLHHADRLAGLGRLAAGVAHEIGTPLNVIGGRAEALSRFVAGQEAPTRHVRITSRA</sequence>
<dbReference type="GO" id="GO:0005524">
    <property type="term" value="F:ATP binding"/>
    <property type="evidence" value="ECO:0007669"/>
    <property type="project" value="UniProtKB-KW"/>
</dbReference>
<feature type="domain" description="HAMP" evidence="12">
    <location>
        <begin position="188"/>
        <end position="240"/>
    </location>
</feature>
<protein>
    <recommendedName>
        <fullName evidence="3">histidine kinase</fullName>
        <ecNumber evidence="3">2.7.13.3</ecNumber>
    </recommendedName>
</protein>
<comment type="catalytic activity">
    <reaction evidence="1">
        <text>ATP + protein L-histidine = ADP + protein N-phospho-L-histidine.</text>
        <dbReference type="EC" id="2.7.13.3"/>
    </reaction>
</comment>
<feature type="transmembrane region" description="Helical" evidence="11">
    <location>
        <begin position="129"/>
        <end position="151"/>
    </location>
</feature>
<evidence type="ECO:0000256" key="2">
    <source>
        <dbReference type="ARBA" id="ARBA00004651"/>
    </source>
</evidence>
<evidence type="ECO:0000313" key="14">
    <source>
        <dbReference type="Proteomes" id="UP000319771"/>
    </source>
</evidence>
<dbReference type="InterPro" id="IPR036097">
    <property type="entry name" value="HisK_dim/P_sf"/>
</dbReference>
<evidence type="ECO:0000259" key="12">
    <source>
        <dbReference type="PROSITE" id="PS50885"/>
    </source>
</evidence>
<keyword evidence="11" id="KW-0472">Membrane</keyword>
<evidence type="ECO:0000256" key="8">
    <source>
        <dbReference type="ARBA" id="ARBA00022777"/>
    </source>
</evidence>
<proteinExistence type="predicted"/>
<keyword evidence="11" id="KW-1133">Transmembrane helix</keyword>
<dbReference type="CDD" id="cd00082">
    <property type="entry name" value="HisKA"/>
    <property type="match status" value="1"/>
</dbReference>
<name>A0A538U8C8_UNCEI</name>
<dbReference type="Gene3D" id="6.10.340.10">
    <property type="match status" value="1"/>
</dbReference>
<accession>A0A538U8C8</accession>
<dbReference type="CDD" id="cd06225">
    <property type="entry name" value="HAMP"/>
    <property type="match status" value="1"/>
</dbReference>
<evidence type="ECO:0000256" key="4">
    <source>
        <dbReference type="ARBA" id="ARBA00022475"/>
    </source>
</evidence>
<dbReference type="SUPFAM" id="SSF47384">
    <property type="entry name" value="Homodimeric domain of signal transducing histidine kinase"/>
    <property type="match status" value="1"/>
</dbReference>
<evidence type="ECO:0000256" key="9">
    <source>
        <dbReference type="ARBA" id="ARBA00022840"/>
    </source>
</evidence>
<dbReference type="InterPro" id="IPR050980">
    <property type="entry name" value="2C_sensor_his_kinase"/>
</dbReference>
<dbReference type="GO" id="GO:0016020">
    <property type="term" value="C:membrane"/>
    <property type="evidence" value="ECO:0007669"/>
    <property type="project" value="InterPro"/>
</dbReference>
<evidence type="ECO:0000313" key="13">
    <source>
        <dbReference type="EMBL" id="TMQ72144.1"/>
    </source>
</evidence>
<dbReference type="PANTHER" id="PTHR44936">
    <property type="entry name" value="SENSOR PROTEIN CREC"/>
    <property type="match status" value="1"/>
</dbReference>
<keyword evidence="10" id="KW-0902">Two-component regulatory system</keyword>
<keyword evidence="8" id="KW-0418">Kinase</keyword>
<keyword evidence="9" id="KW-0067">ATP-binding</keyword>
<dbReference type="EMBL" id="VBPB01000119">
    <property type="protein sequence ID" value="TMQ72144.1"/>
    <property type="molecule type" value="Genomic_DNA"/>
</dbReference>
<keyword evidence="7" id="KW-0547">Nucleotide-binding</keyword>
<dbReference type="SMART" id="SM00304">
    <property type="entry name" value="HAMP"/>
    <property type="match status" value="1"/>
</dbReference>
<dbReference type="SUPFAM" id="SSF158472">
    <property type="entry name" value="HAMP domain-like"/>
    <property type="match status" value="1"/>
</dbReference>
<feature type="transmembrane region" description="Helical" evidence="11">
    <location>
        <begin position="6"/>
        <end position="27"/>
    </location>
</feature>
<dbReference type="InterPro" id="IPR003660">
    <property type="entry name" value="HAMP_dom"/>
</dbReference>
<dbReference type="PANTHER" id="PTHR44936:SF9">
    <property type="entry name" value="SENSOR PROTEIN CREC"/>
    <property type="match status" value="1"/>
</dbReference>
<keyword evidence="4" id="KW-1003">Cell membrane</keyword>
<evidence type="ECO:0000256" key="1">
    <source>
        <dbReference type="ARBA" id="ARBA00000085"/>
    </source>
</evidence>
<dbReference type="Gene3D" id="1.10.287.130">
    <property type="match status" value="1"/>
</dbReference>
<dbReference type="AlphaFoldDB" id="A0A538U8C8"/>
<dbReference type="InterPro" id="IPR003661">
    <property type="entry name" value="HisK_dim/P_dom"/>
</dbReference>
<organism evidence="13 14">
    <name type="scientific">Eiseniibacteriota bacterium</name>
    <dbReference type="NCBI Taxonomy" id="2212470"/>
    <lineage>
        <taxon>Bacteria</taxon>
        <taxon>Candidatus Eiseniibacteriota</taxon>
    </lineage>
</organism>
<evidence type="ECO:0000256" key="6">
    <source>
        <dbReference type="ARBA" id="ARBA00022679"/>
    </source>
</evidence>
<dbReference type="EC" id="2.7.13.3" evidence="3"/>
<dbReference type="Proteomes" id="UP000319771">
    <property type="component" value="Unassembled WGS sequence"/>
</dbReference>
<evidence type="ECO:0000256" key="11">
    <source>
        <dbReference type="SAM" id="Phobius"/>
    </source>
</evidence>
<dbReference type="PROSITE" id="PS50885">
    <property type="entry name" value="HAMP"/>
    <property type="match status" value="1"/>
</dbReference>
<dbReference type="GO" id="GO:0000155">
    <property type="term" value="F:phosphorelay sensor kinase activity"/>
    <property type="evidence" value="ECO:0007669"/>
    <property type="project" value="InterPro"/>
</dbReference>
<evidence type="ECO:0000256" key="3">
    <source>
        <dbReference type="ARBA" id="ARBA00012438"/>
    </source>
</evidence>
<reference evidence="13 14" key="1">
    <citation type="journal article" date="2019" name="Nat. Microbiol.">
        <title>Mediterranean grassland soil C-N compound turnover is dependent on rainfall and depth, and is mediated by genomically divergent microorganisms.</title>
        <authorList>
            <person name="Diamond S."/>
            <person name="Andeer P.F."/>
            <person name="Li Z."/>
            <person name="Crits-Christoph A."/>
            <person name="Burstein D."/>
            <person name="Anantharaman K."/>
            <person name="Lane K.R."/>
            <person name="Thomas B.C."/>
            <person name="Pan C."/>
            <person name="Northen T.R."/>
            <person name="Banfield J.F."/>
        </authorList>
    </citation>
    <scope>NUCLEOTIDE SEQUENCE [LARGE SCALE GENOMIC DNA]</scope>
    <source>
        <strain evidence="13">WS_11</strain>
    </source>
</reference>
<feature type="transmembrane region" description="Helical" evidence="11">
    <location>
        <begin position="163"/>
        <end position="185"/>
    </location>
</feature>
<comment type="caution">
    <text evidence="13">The sequence shown here is derived from an EMBL/GenBank/DDBJ whole genome shotgun (WGS) entry which is preliminary data.</text>
</comment>
<evidence type="ECO:0000256" key="10">
    <source>
        <dbReference type="ARBA" id="ARBA00023012"/>
    </source>
</evidence>
<keyword evidence="6" id="KW-0808">Transferase</keyword>
<comment type="subcellular location">
    <subcellularLocation>
        <location evidence="2">Cell membrane</location>
        <topology evidence="2">Multi-pass membrane protein</topology>
    </subcellularLocation>
</comment>
<gene>
    <name evidence="13" type="ORF">E6K81_08290</name>
</gene>
<evidence type="ECO:0000256" key="5">
    <source>
        <dbReference type="ARBA" id="ARBA00022553"/>
    </source>
</evidence>
<keyword evidence="5" id="KW-0597">Phosphoprotein</keyword>
<keyword evidence="11" id="KW-0812">Transmembrane</keyword>
<dbReference type="Pfam" id="PF00672">
    <property type="entry name" value="HAMP"/>
    <property type="match status" value="1"/>
</dbReference>